<keyword evidence="4" id="KW-0472">Membrane</keyword>
<feature type="non-terminal residue" evidence="5">
    <location>
        <position position="391"/>
    </location>
</feature>
<evidence type="ECO:0000256" key="3">
    <source>
        <dbReference type="SAM" id="Coils"/>
    </source>
</evidence>
<organism evidence="5">
    <name type="scientific">hydrothermal vent metagenome</name>
    <dbReference type="NCBI Taxonomy" id="652676"/>
    <lineage>
        <taxon>unclassified sequences</taxon>
        <taxon>metagenomes</taxon>
        <taxon>ecological metagenomes</taxon>
    </lineage>
</organism>
<proteinExistence type="predicted"/>
<feature type="transmembrane region" description="Helical" evidence="4">
    <location>
        <begin position="17"/>
        <end position="37"/>
    </location>
</feature>
<dbReference type="PANTHER" id="PTHR30563">
    <property type="entry name" value="DNA RECOMBINATION PROTEIN RMUC"/>
    <property type="match status" value="1"/>
</dbReference>
<name>A0A3B0TSJ2_9ZZZZ</name>
<dbReference type="GO" id="GO:0006310">
    <property type="term" value="P:DNA recombination"/>
    <property type="evidence" value="ECO:0007669"/>
    <property type="project" value="UniProtKB-KW"/>
</dbReference>
<keyword evidence="1 3" id="KW-0175">Coiled coil</keyword>
<evidence type="ECO:0000256" key="1">
    <source>
        <dbReference type="ARBA" id="ARBA00023054"/>
    </source>
</evidence>
<protein>
    <submittedName>
        <fullName evidence="5">DNA recombination protein RmuC</fullName>
    </submittedName>
</protein>
<dbReference type="AlphaFoldDB" id="A0A3B0TSJ2"/>
<evidence type="ECO:0000256" key="2">
    <source>
        <dbReference type="ARBA" id="ARBA00023172"/>
    </source>
</evidence>
<dbReference type="InterPro" id="IPR003798">
    <property type="entry name" value="DNA_recombination_RmuC"/>
</dbReference>
<accession>A0A3B0TSJ2</accession>
<evidence type="ECO:0000313" key="5">
    <source>
        <dbReference type="EMBL" id="VAW19680.1"/>
    </source>
</evidence>
<dbReference type="Pfam" id="PF02646">
    <property type="entry name" value="RmuC"/>
    <property type="match status" value="1"/>
</dbReference>
<reference evidence="5" key="1">
    <citation type="submission" date="2018-06" db="EMBL/GenBank/DDBJ databases">
        <authorList>
            <person name="Zhirakovskaya E."/>
        </authorList>
    </citation>
    <scope>NUCLEOTIDE SEQUENCE</scope>
</reference>
<evidence type="ECO:0000256" key="4">
    <source>
        <dbReference type="SAM" id="Phobius"/>
    </source>
</evidence>
<feature type="coiled-coil region" evidence="3">
    <location>
        <begin position="57"/>
        <end position="105"/>
    </location>
</feature>
<dbReference type="EMBL" id="UOEQ01000231">
    <property type="protein sequence ID" value="VAW19680.1"/>
    <property type="molecule type" value="Genomic_DNA"/>
</dbReference>
<keyword evidence="4" id="KW-0812">Transmembrane</keyword>
<sequence>MENILFNIGDMEINLELFLAMLGIGIFIIIAIVIMLWQRSNSLRIEQDANAASNAAQERHNKQIADLELRIRDMDIDHQNLRQNNTDLEARAAGLQAQMGEQQKQNEYIRSQMSDNFKLMAEDVLTSHGEKFSRQNRQQVGDLLKPLAEKIGEFQKQSYEGSARLAEQMKTLTEDSLRMSTEATNLTRALKGSSQTQGAWGEMILSSILEKSGLREGVQYLTQQSHRSESGSLVRTDVEVLFPNDDRLVVDSKVSLTAFEAYSNSDDEAEQKKHLNEHIVSLRSHIKTLGAKDYQVHSGSALNYVMMFIPIEGAFSTAFENQPDLIDFAISKNVYITTPTTLMVALRTVANVWEIENRKKNAEEIASRAGLLYDKVVSFLGSMDKMDKSLL</sequence>
<gene>
    <name evidence="5" type="ORF">MNBD_ALPHA11-2392</name>
</gene>
<keyword evidence="4" id="KW-1133">Transmembrane helix</keyword>
<keyword evidence="2" id="KW-0233">DNA recombination</keyword>
<dbReference type="PANTHER" id="PTHR30563:SF0">
    <property type="entry name" value="DNA RECOMBINATION PROTEIN RMUC"/>
    <property type="match status" value="1"/>
</dbReference>